<evidence type="ECO:0000259" key="1">
    <source>
        <dbReference type="Pfam" id="PF04101"/>
    </source>
</evidence>
<reference evidence="4 5" key="1">
    <citation type="journal article" date="2019" name="Nat. Med.">
        <title>A library of human gut bacterial isolates paired with longitudinal multiomics data enables mechanistic microbiome research.</title>
        <authorList>
            <person name="Poyet M."/>
            <person name="Groussin M."/>
            <person name="Gibbons S.M."/>
            <person name="Avila-Pacheco J."/>
            <person name="Jiang X."/>
            <person name="Kearney S.M."/>
            <person name="Perrotta A.R."/>
            <person name="Berdy B."/>
            <person name="Zhao S."/>
            <person name="Lieberman T.D."/>
            <person name="Swanson P.K."/>
            <person name="Smith M."/>
            <person name="Roesemann S."/>
            <person name="Alexander J.E."/>
            <person name="Rich S.A."/>
            <person name="Livny J."/>
            <person name="Vlamakis H."/>
            <person name="Clish C."/>
            <person name="Bullock K."/>
            <person name="Deik A."/>
            <person name="Scott J."/>
            <person name="Pierce K.A."/>
            <person name="Xavier R.J."/>
            <person name="Alm E.J."/>
        </authorList>
    </citation>
    <scope>NUCLEOTIDE SEQUENCE [LARGE SCALE GENOMIC DNA]</scope>
    <source>
        <strain evidence="2 4">BIOML-A4</strain>
        <strain evidence="3 5">BIOML-A5</strain>
    </source>
</reference>
<dbReference type="Proteomes" id="UP000480929">
    <property type="component" value="Unassembled WGS sequence"/>
</dbReference>
<name>A0A6N7S2S1_9FIRM</name>
<dbReference type="EMBL" id="WKPJ01000001">
    <property type="protein sequence ID" value="MSA87818.1"/>
    <property type="molecule type" value="Genomic_DNA"/>
</dbReference>
<dbReference type="RefSeq" id="WP_154237511.1">
    <property type="nucleotide sequence ID" value="NZ_CALJPI010000009.1"/>
</dbReference>
<dbReference type="Pfam" id="PF04101">
    <property type="entry name" value="Glyco_tran_28_C"/>
    <property type="match status" value="1"/>
</dbReference>
<evidence type="ECO:0000313" key="5">
    <source>
        <dbReference type="Proteomes" id="UP000480929"/>
    </source>
</evidence>
<evidence type="ECO:0000313" key="4">
    <source>
        <dbReference type="Proteomes" id="UP000433575"/>
    </source>
</evidence>
<evidence type="ECO:0000313" key="2">
    <source>
        <dbReference type="EMBL" id="MSA87818.1"/>
    </source>
</evidence>
<evidence type="ECO:0000313" key="3">
    <source>
        <dbReference type="EMBL" id="MSC31613.1"/>
    </source>
</evidence>
<dbReference type="SUPFAM" id="SSF53756">
    <property type="entry name" value="UDP-Glycosyltransferase/glycogen phosphorylase"/>
    <property type="match status" value="1"/>
</dbReference>
<keyword evidence="5" id="KW-1185">Reference proteome</keyword>
<dbReference type="InterPro" id="IPR007235">
    <property type="entry name" value="Glyco_trans_28_C"/>
</dbReference>
<dbReference type="PANTHER" id="PTHR43025">
    <property type="entry name" value="MONOGALACTOSYLDIACYLGLYCEROL SYNTHASE"/>
    <property type="match status" value="1"/>
</dbReference>
<dbReference type="Proteomes" id="UP000433575">
    <property type="component" value="Unassembled WGS sequence"/>
</dbReference>
<dbReference type="EMBL" id="WKPI01000001">
    <property type="protein sequence ID" value="MSC31613.1"/>
    <property type="molecule type" value="Genomic_DNA"/>
</dbReference>
<organism evidence="2 4">
    <name type="scientific">Holdemania massiliensis</name>
    <dbReference type="NCBI Taxonomy" id="1468449"/>
    <lineage>
        <taxon>Bacteria</taxon>
        <taxon>Bacillati</taxon>
        <taxon>Bacillota</taxon>
        <taxon>Erysipelotrichia</taxon>
        <taxon>Erysipelotrichales</taxon>
        <taxon>Erysipelotrichaceae</taxon>
        <taxon>Holdemania</taxon>
    </lineage>
</organism>
<dbReference type="OrthoDB" id="9815663at2"/>
<dbReference type="AlphaFoldDB" id="A0A6N7S2S1"/>
<dbReference type="InterPro" id="IPR050519">
    <property type="entry name" value="Glycosyltransf_28_UgtP"/>
</dbReference>
<protein>
    <submittedName>
        <fullName evidence="2">Glycosyltransferase</fullName>
    </submittedName>
</protein>
<comment type="caution">
    <text evidence="2">The sequence shown here is derived from an EMBL/GenBank/DDBJ whole genome shotgun (WGS) entry which is preliminary data.</text>
</comment>
<accession>A0A6N7S2S1</accession>
<dbReference type="GO" id="GO:0016758">
    <property type="term" value="F:hexosyltransferase activity"/>
    <property type="evidence" value="ECO:0007669"/>
    <property type="project" value="InterPro"/>
</dbReference>
<keyword evidence="2" id="KW-0808">Transferase</keyword>
<dbReference type="Gene3D" id="3.40.50.2000">
    <property type="entry name" value="Glycogen Phosphorylase B"/>
    <property type="match status" value="1"/>
</dbReference>
<dbReference type="PANTHER" id="PTHR43025:SF3">
    <property type="entry name" value="MONOGALACTOSYLDIACYLGLYCEROL SYNTHASE 1, CHLOROPLASTIC"/>
    <property type="match status" value="1"/>
</dbReference>
<gene>
    <name evidence="3" type="ORF">GKD88_00525</name>
    <name evidence="2" type="ORF">GKE08_00520</name>
</gene>
<proteinExistence type="predicted"/>
<sequence length="244" mass="26792">MGGCPLPRLDRHGSELLNLAAVKRGLNPSRLLPLGIPIQAKFSQTLNRKEAAALLRLDPKLPTVLIMGGSLGYADSRKIILQLAHSPQPLQILAVCGRNQKQYSQLMKLKAQLKDSCTLYPYGFTDYVDIMMSAADCLITKPGGLTVTEALAKKLPMLLVNPLPGHEERNAEFLVNNGVAVRITRTFPVDEALHSLFLNPQRLDMMRAMMHSLSHPDAAEKLADFVIELGCQNSSEAKELNEGD</sequence>
<feature type="domain" description="Glycosyl transferase family 28 C-terminal" evidence="1">
    <location>
        <begin position="63"/>
        <end position="221"/>
    </location>
</feature>